<accession>A0A0C3JSV3</accession>
<dbReference type="OrthoDB" id="3269001at2759"/>
<reference evidence="2" key="2">
    <citation type="submission" date="2015-01" db="EMBL/GenBank/DDBJ databases">
        <title>Evolutionary Origins and Diversification of the Mycorrhizal Mutualists.</title>
        <authorList>
            <consortium name="DOE Joint Genome Institute"/>
            <consortium name="Mycorrhizal Genomics Consortium"/>
            <person name="Kohler A."/>
            <person name="Kuo A."/>
            <person name="Nagy L.G."/>
            <person name="Floudas D."/>
            <person name="Copeland A."/>
            <person name="Barry K.W."/>
            <person name="Cichocki N."/>
            <person name="Veneault-Fourrey C."/>
            <person name="LaButti K."/>
            <person name="Lindquist E.A."/>
            <person name="Lipzen A."/>
            <person name="Lundell T."/>
            <person name="Morin E."/>
            <person name="Murat C."/>
            <person name="Riley R."/>
            <person name="Ohm R."/>
            <person name="Sun H."/>
            <person name="Tunlid A."/>
            <person name="Henrissat B."/>
            <person name="Grigoriev I.V."/>
            <person name="Hibbett D.S."/>
            <person name="Martin F."/>
        </authorList>
    </citation>
    <scope>NUCLEOTIDE SEQUENCE [LARGE SCALE GENOMIC DNA]</scope>
    <source>
        <strain evidence="2">Marx 270</strain>
    </source>
</reference>
<reference evidence="1 2" key="1">
    <citation type="submission" date="2014-04" db="EMBL/GenBank/DDBJ databases">
        <authorList>
            <consortium name="DOE Joint Genome Institute"/>
            <person name="Kuo A."/>
            <person name="Kohler A."/>
            <person name="Costa M.D."/>
            <person name="Nagy L.G."/>
            <person name="Floudas D."/>
            <person name="Copeland A."/>
            <person name="Barry K.W."/>
            <person name="Cichocki N."/>
            <person name="Veneault-Fourrey C."/>
            <person name="LaButti K."/>
            <person name="Lindquist E.A."/>
            <person name="Lipzen A."/>
            <person name="Lundell T."/>
            <person name="Morin E."/>
            <person name="Murat C."/>
            <person name="Sun H."/>
            <person name="Tunlid A."/>
            <person name="Henrissat B."/>
            <person name="Grigoriev I.V."/>
            <person name="Hibbett D.S."/>
            <person name="Martin F."/>
            <person name="Nordberg H.P."/>
            <person name="Cantor M.N."/>
            <person name="Hua S.X."/>
        </authorList>
    </citation>
    <scope>NUCLEOTIDE SEQUENCE [LARGE SCALE GENOMIC DNA]</scope>
    <source>
        <strain evidence="1 2">Marx 270</strain>
    </source>
</reference>
<dbReference type="Proteomes" id="UP000054217">
    <property type="component" value="Unassembled WGS sequence"/>
</dbReference>
<dbReference type="HOGENOM" id="CLU_078867_2_0_1"/>
<keyword evidence="2" id="KW-1185">Reference proteome</keyword>
<evidence type="ECO:0000313" key="2">
    <source>
        <dbReference type="Proteomes" id="UP000054217"/>
    </source>
</evidence>
<dbReference type="PANTHER" id="PTHR46579">
    <property type="entry name" value="F5/8 TYPE C DOMAIN-CONTAINING PROTEIN-RELATED"/>
    <property type="match status" value="1"/>
</dbReference>
<organism evidence="1 2">
    <name type="scientific">Pisolithus tinctorius Marx 270</name>
    <dbReference type="NCBI Taxonomy" id="870435"/>
    <lineage>
        <taxon>Eukaryota</taxon>
        <taxon>Fungi</taxon>
        <taxon>Dikarya</taxon>
        <taxon>Basidiomycota</taxon>
        <taxon>Agaricomycotina</taxon>
        <taxon>Agaricomycetes</taxon>
        <taxon>Agaricomycetidae</taxon>
        <taxon>Boletales</taxon>
        <taxon>Sclerodermatineae</taxon>
        <taxon>Pisolithaceae</taxon>
        <taxon>Pisolithus</taxon>
    </lineage>
</organism>
<protein>
    <submittedName>
        <fullName evidence="1">Uncharacterized protein</fullName>
    </submittedName>
</protein>
<evidence type="ECO:0000313" key="1">
    <source>
        <dbReference type="EMBL" id="KIO12223.1"/>
    </source>
</evidence>
<dbReference type="InParanoid" id="A0A0C3JSV3"/>
<name>A0A0C3JSV3_PISTI</name>
<gene>
    <name evidence="1" type="ORF">M404DRAFT_98165</name>
</gene>
<dbReference type="STRING" id="870435.A0A0C3JSV3"/>
<dbReference type="InterPro" id="IPR004242">
    <property type="entry name" value="Transposase_21"/>
</dbReference>
<feature type="non-terminal residue" evidence="1">
    <location>
        <position position="1"/>
    </location>
</feature>
<sequence>SFSICNLPPEYRYCTSNLLLTSILLGPKEQSPDEIQCFLRLIMSDLLHLWKEGIWVSTPSCPNGHLICVILVAVVCDKPAAHKIGSFGSHSHTHFCHNCWICQNDKDKNEAFIRDGLLQTDKEHHKLGEKYHLLTTAAAHKKFVKEFTTRFTKLSCLLYFDLVNQIIINPMHNLFLG</sequence>
<feature type="non-terminal residue" evidence="1">
    <location>
        <position position="177"/>
    </location>
</feature>
<dbReference type="AlphaFoldDB" id="A0A0C3JSV3"/>
<dbReference type="PANTHER" id="PTHR46579:SF2">
    <property type="entry name" value="C2H2-TYPE DOMAIN-CONTAINING PROTEIN"/>
    <property type="match status" value="1"/>
</dbReference>
<dbReference type="EMBL" id="KN831948">
    <property type="protein sequence ID" value="KIO12223.1"/>
    <property type="molecule type" value="Genomic_DNA"/>
</dbReference>
<dbReference type="Pfam" id="PF02992">
    <property type="entry name" value="Transposase_21"/>
    <property type="match status" value="1"/>
</dbReference>
<proteinExistence type="predicted"/>